<evidence type="ECO:0000313" key="5">
    <source>
        <dbReference type="Proteomes" id="UP000583266"/>
    </source>
</evidence>
<dbReference type="PANTHER" id="PTHR30273">
    <property type="entry name" value="PERIPLASMIC SIGNAL SENSOR AND SIGMA FACTOR ACTIVATOR FECR-RELATED"/>
    <property type="match status" value="1"/>
</dbReference>
<comment type="caution">
    <text evidence="4">The sequence shown here is derived from an EMBL/GenBank/DDBJ whole genome shotgun (WGS) entry which is preliminary data.</text>
</comment>
<name>A0A848GLW1_9BACT</name>
<reference evidence="4 5" key="1">
    <citation type="submission" date="2020-04" db="EMBL/GenBank/DDBJ databases">
        <title>Chitinophaga sp. G-6-1-13 sp. nov., isolated from soil.</title>
        <authorList>
            <person name="Dahal R.H."/>
            <person name="Chaudhary D.K."/>
        </authorList>
    </citation>
    <scope>NUCLEOTIDE SEQUENCE [LARGE SCALE GENOMIC DNA]</scope>
    <source>
        <strain evidence="4 5">G-6-1-13</strain>
    </source>
</reference>
<evidence type="ECO:0000313" key="4">
    <source>
        <dbReference type="EMBL" id="NML38927.1"/>
    </source>
</evidence>
<dbReference type="Gene3D" id="2.60.120.1440">
    <property type="match status" value="1"/>
</dbReference>
<dbReference type="RefSeq" id="WP_169226057.1">
    <property type="nucleotide sequence ID" value="NZ_JABBGC010000002.1"/>
</dbReference>
<evidence type="ECO:0000259" key="2">
    <source>
        <dbReference type="Pfam" id="PF04773"/>
    </source>
</evidence>
<dbReference type="FunFam" id="2.60.120.1440:FF:000001">
    <property type="entry name" value="Putative anti-sigma factor"/>
    <property type="match status" value="1"/>
</dbReference>
<evidence type="ECO:0000256" key="1">
    <source>
        <dbReference type="SAM" id="Phobius"/>
    </source>
</evidence>
<keyword evidence="1" id="KW-1133">Transmembrane helix</keyword>
<proteinExistence type="predicted"/>
<protein>
    <submittedName>
        <fullName evidence="4">FecR family protein</fullName>
    </submittedName>
</protein>
<accession>A0A848GLW1</accession>
<dbReference type="PANTHER" id="PTHR30273:SF2">
    <property type="entry name" value="PROTEIN FECR"/>
    <property type="match status" value="1"/>
</dbReference>
<dbReference type="InterPro" id="IPR012373">
    <property type="entry name" value="Ferrdict_sens_TM"/>
</dbReference>
<dbReference type="GO" id="GO:0016989">
    <property type="term" value="F:sigma factor antagonist activity"/>
    <property type="evidence" value="ECO:0007669"/>
    <property type="project" value="TreeGrafter"/>
</dbReference>
<organism evidence="4 5">
    <name type="scientific">Chitinophaga fulva</name>
    <dbReference type="NCBI Taxonomy" id="2728842"/>
    <lineage>
        <taxon>Bacteria</taxon>
        <taxon>Pseudomonadati</taxon>
        <taxon>Bacteroidota</taxon>
        <taxon>Chitinophagia</taxon>
        <taxon>Chitinophagales</taxon>
        <taxon>Chitinophagaceae</taxon>
        <taxon>Chitinophaga</taxon>
    </lineage>
</organism>
<sequence>MSEGRIDYLAAKFFQQTCTPAEKEELAQWIEQSAGDAALQRVLERVWTDYEPVALLTDDASSRIIGDILGRQDAASAVPRVRPMRKLLRYAAAAAIAITALAGGYMAWKSRLQAPSAPAVVKAVQQDIPKPGGNKATLTMADGSVITLDSTLNSTVIVGHQVRIEKTDSGLVTYQQLAVQDAKPSYNTLTVPRGGQFRVMLADGTKVWLNAMSSLRYPVTFSEGTRRVELSGEAYFEVSASSAQPFLVKVNDMELTVLGTTFNVTAYPDEAFVHATLLTGKVVVKHNHVSLPLTKGHQAALNRRTGQLTSTQVNIDEAVAWKNGRFIFNAAPMKEIMRQLSRWYNMEVVYAGEVNEQFYAEIPRFANAAEALRILELTGKVHFRLEGQRVTVYP</sequence>
<feature type="transmembrane region" description="Helical" evidence="1">
    <location>
        <begin position="87"/>
        <end position="108"/>
    </location>
</feature>
<gene>
    <name evidence="4" type="ORF">HHL17_17105</name>
</gene>
<feature type="domain" description="FecR protein" evidence="2">
    <location>
        <begin position="188"/>
        <end position="282"/>
    </location>
</feature>
<dbReference type="InterPro" id="IPR006860">
    <property type="entry name" value="FecR"/>
</dbReference>
<dbReference type="AlphaFoldDB" id="A0A848GLW1"/>
<feature type="domain" description="Protein FecR C-terminal" evidence="3">
    <location>
        <begin position="325"/>
        <end position="392"/>
    </location>
</feature>
<dbReference type="Pfam" id="PF16344">
    <property type="entry name" value="FecR_C"/>
    <property type="match status" value="1"/>
</dbReference>
<dbReference type="Gene3D" id="3.55.50.30">
    <property type="match status" value="1"/>
</dbReference>
<dbReference type="Proteomes" id="UP000583266">
    <property type="component" value="Unassembled WGS sequence"/>
</dbReference>
<dbReference type="Pfam" id="PF04773">
    <property type="entry name" value="FecR"/>
    <property type="match status" value="1"/>
</dbReference>
<dbReference type="InterPro" id="IPR032508">
    <property type="entry name" value="FecR_C"/>
</dbReference>
<keyword evidence="1" id="KW-0472">Membrane</keyword>
<evidence type="ECO:0000259" key="3">
    <source>
        <dbReference type="Pfam" id="PF16344"/>
    </source>
</evidence>
<keyword evidence="5" id="KW-1185">Reference proteome</keyword>
<dbReference type="EMBL" id="JABBGC010000002">
    <property type="protein sequence ID" value="NML38927.1"/>
    <property type="molecule type" value="Genomic_DNA"/>
</dbReference>
<keyword evidence="1" id="KW-0812">Transmembrane</keyword>